<keyword evidence="2" id="KW-1185">Reference proteome</keyword>
<dbReference type="AlphaFoldDB" id="A0A401U8N6"/>
<evidence type="ECO:0000313" key="2">
    <source>
        <dbReference type="Proteomes" id="UP000288227"/>
    </source>
</evidence>
<reference evidence="1 2" key="1">
    <citation type="submission" date="2018-11" db="EMBL/GenBank/DDBJ databases">
        <title>Chryseotalea sanarue gen. nov., sp., nov., a member of the family Cytophagaceae, isolated from a brackish lake in Hamamatsu Japan.</title>
        <authorList>
            <person name="Maejima Y."/>
            <person name="Iino T."/>
            <person name="Muraguchi Y."/>
            <person name="Fukuda K."/>
            <person name="Ohkuma M."/>
            <person name="Moriuchi R."/>
            <person name="Dohra H."/>
            <person name="Kimbara K."/>
            <person name="Shintani M."/>
        </authorList>
    </citation>
    <scope>NUCLEOTIDE SEQUENCE [LARGE SCALE GENOMIC DNA]</scope>
    <source>
        <strain evidence="1 2">Ys</strain>
    </source>
</reference>
<comment type="caution">
    <text evidence="1">The sequence shown here is derived from an EMBL/GenBank/DDBJ whole genome shotgun (WGS) entry which is preliminary data.</text>
</comment>
<organism evidence="1 2">
    <name type="scientific">Chryseotalea sanaruensis</name>
    <dbReference type="NCBI Taxonomy" id="2482724"/>
    <lineage>
        <taxon>Bacteria</taxon>
        <taxon>Pseudomonadati</taxon>
        <taxon>Bacteroidota</taxon>
        <taxon>Cytophagia</taxon>
        <taxon>Cytophagales</taxon>
        <taxon>Chryseotaleaceae</taxon>
        <taxon>Chryseotalea</taxon>
    </lineage>
</organism>
<dbReference type="EMBL" id="BHXQ01000002">
    <property type="protein sequence ID" value="GCC51250.1"/>
    <property type="molecule type" value="Genomic_DNA"/>
</dbReference>
<sequence length="202" mass="23398">MKILLLIALTALTTDLFGQIGYVKLDNDSTITGYLRYYVSNKDGHQGIELWRTKKDKDPLKIPKRIINEYAIKKDTFKVLHQFKPFHDSETYFEMVDAKLKSSGKVNLYFIKNNQNAMMVGMYTGGGLVPALITVSLGGYDYMYILEHNETGFLKALPSKKERLSEALMDFFPERYILKYQEVKGEIKYNTIYDLVKLYNSK</sequence>
<gene>
    <name evidence="1" type="ORF">SanaruYs_14710</name>
</gene>
<name>A0A401U8N6_9BACT</name>
<proteinExistence type="predicted"/>
<protein>
    <submittedName>
        <fullName evidence="1">Uncharacterized protein</fullName>
    </submittedName>
</protein>
<accession>A0A401U8N6</accession>
<dbReference type="RefSeq" id="WP_127121883.1">
    <property type="nucleotide sequence ID" value="NZ_BHXQ01000002.1"/>
</dbReference>
<dbReference type="Proteomes" id="UP000288227">
    <property type="component" value="Unassembled WGS sequence"/>
</dbReference>
<evidence type="ECO:0000313" key="1">
    <source>
        <dbReference type="EMBL" id="GCC51250.1"/>
    </source>
</evidence>